<reference evidence="7" key="1">
    <citation type="journal article" date="2014" name="Int. J. Syst. Evol. Microbiol.">
        <title>Complete genome sequence of Corynebacterium casei LMG S-19264T (=DSM 44701T), isolated from a smear-ripened cheese.</title>
        <authorList>
            <consortium name="US DOE Joint Genome Institute (JGI-PGF)"/>
            <person name="Walter F."/>
            <person name="Albersmeier A."/>
            <person name="Kalinowski J."/>
            <person name="Ruckert C."/>
        </authorList>
    </citation>
    <scope>NUCLEOTIDE SEQUENCE</scope>
    <source>
        <strain evidence="7">CGMCC 1.15425</strain>
    </source>
</reference>
<keyword evidence="3 4" id="KW-0408">Iron</keyword>
<dbReference type="AlphaFoldDB" id="A0A917GM91"/>
<dbReference type="PROSITE" id="PS51007">
    <property type="entry name" value="CYTC"/>
    <property type="match status" value="2"/>
</dbReference>
<dbReference type="OrthoDB" id="9781261at2"/>
<gene>
    <name evidence="7" type="ORF">GCM10011403_05290</name>
</gene>
<evidence type="ECO:0000313" key="7">
    <source>
        <dbReference type="EMBL" id="GGG51082.1"/>
    </source>
</evidence>
<reference evidence="7" key="2">
    <citation type="submission" date="2020-09" db="EMBL/GenBank/DDBJ databases">
        <authorList>
            <person name="Sun Q."/>
            <person name="Zhou Y."/>
        </authorList>
    </citation>
    <scope>NUCLEOTIDE SEQUENCE</scope>
    <source>
        <strain evidence="7">CGMCC 1.15425</strain>
    </source>
</reference>
<dbReference type="InterPro" id="IPR036909">
    <property type="entry name" value="Cyt_c-like_dom_sf"/>
</dbReference>
<name>A0A917GM91_9GAMM</name>
<evidence type="ECO:0000256" key="5">
    <source>
        <dbReference type="SAM" id="Phobius"/>
    </source>
</evidence>
<keyword evidence="7" id="KW-0418">Kinase</keyword>
<evidence type="ECO:0000313" key="8">
    <source>
        <dbReference type="Proteomes" id="UP000627715"/>
    </source>
</evidence>
<dbReference type="GO" id="GO:0009055">
    <property type="term" value="F:electron transfer activity"/>
    <property type="evidence" value="ECO:0007669"/>
    <property type="project" value="InterPro"/>
</dbReference>
<proteinExistence type="predicted"/>
<evidence type="ECO:0000256" key="1">
    <source>
        <dbReference type="ARBA" id="ARBA00022617"/>
    </source>
</evidence>
<dbReference type="PANTHER" id="PTHR35008">
    <property type="entry name" value="BLL4482 PROTEIN-RELATED"/>
    <property type="match status" value="1"/>
</dbReference>
<evidence type="ECO:0000256" key="2">
    <source>
        <dbReference type="ARBA" id="ARBA00022723"/>
    </source>
</evidence>
<dbReference type="GO" id="GO:0020037">
    <property type="term" value="F:heme binding"/>
    <property type="evidence" value="ECO:0007669"/>
    <property type="project" value="InterPro"/>
</dbReference>
<dbReference type="SUPFAM" id="SSF46626">
    <property type="entry name" value="Cytochrome c"/>
    <property type="match status" value="2"/>
</dbReference>
<dbReference type="Gene3D" id="1.10.760.10">
    <property type="entry name" value="Cytochrome c-like domain"/>
    <property type="match status" value="1"/>
</dbReference>
<protein>
    <submittedName>
        <fullName evidence="7">Diacylglycerol kinase</fullName>
    </submittedName>
</protein>
<sequence>MNSKWLWPSIIAVLLIAIWLYLPPGIDPVAVPADSDSIARGEYLVKAGGCISCHEGSEGEGGLSGSAAVESPFGTFYASNITPDPETGIGNWSGEDFIAALRHGRRPDGSFYYPAFPYRAYKGLSEEEILDIAAYLQSQPAISHSVAPHELPAWVGRWQMLGWNLLADWKEPGREMNDDPEIARGEHLVRNLGHCSECHSPRDALGIIQYRDEFKGGEIPDGHVEAIDAEALNSWTEEDLALFFLIGMKQDGEFVGGKMEPVIEHNTSQLTDADREAMAAFFKRGLPASP</sequence>
<keyword evidence="1 4" id="KW-0349">Heme</keyword>
<dbReference type="RefSeq" id="WP_157885662.1">
    <property type="nucleotide sequence ID" value="NZ_BMIY01000002.1"/>
</dbReference>
<dbReference type="InterPro" id="IPR051459">
    <property type="entry name" value="Cytochrome_c-type_DH"/>
</dbReference>
<keyword evidence="5" id="KW-1133">Transmembrane helix</keyword>
<keyword evidence="7" id="KW-0808">Transferase</keyword>
<dbReference type="GO" id="GO:0016301">
    <property type="term" value="F:kinase activity"/>
    <property type="evidence" value="ECO:0007669"/>
    <property type="project" value="UniProtKB-KW"/>
</dbReference>
<dbReference type="Pfam" id="PF00034">
    <property type="entry name" value="Cytochrom_C"/>
    <property type="match status" value="1"/>
</dbReference>
<feature type="domain" description="Cytochrome c" evidence="6">
    <location>
        <begin position="180"/>
        <end position="286"/>
    </location>
</feature>
<feature type="domain" description="Cytochrome c" evidence="6">
    <location>
        <begin position="36"/>
        <end position="140"/>
    </location>
</feature>
<feature type="transmembrane region" description="Helical" evidence="5">
    <location>
        <begin position="5"/>
        <end position="22"/>
    </location>
</feature>
<evidence type="ECO:0000256" key="4">
    <source>
        <dbReference type="PROSITE-ProRule" id="PRU00433"/>
    </source>
</evidence>
<dbReference type="EMBL" id="BMIY01000002">
    <property type="protein sequence ID" value="GGG51082.1"/>
    <property type="molecule type" value="Genomic_DNA"/>
</dbReference>
<keyword evidence="2 4" id="KW-0479">Metal-binding</keyword>
<evidence type="ECO:0000256" key="3">
    <source>
        <dbReference type="ARBA" id="ARBA00023004"/>
    </source>
</evidence>
<accession>A0A917GM91</accession>
<keyword evidence="5" id="KW-0812">Transmembrane</keyword>
<evidence type="ECO:0000259" key="6">
    <source>
        <dbReference type="PROSITE" id="PS51007"/>
    </source>
</evidence>
<keyword evidence="5" id="KW-0472">Membrane</keyword>
<dbReference type="PANTHER" id="PTHR35008:SF8">
    <property type="entry name" value="ALCOHOL DEHYDROGENASE CYTOCHROME C SUBUNIT"/>
    <property type="match status" value="1"/>
</dbReference>
<organism evidence="7 8">
    <name type="scientific">Pseudohongiella nitratireducens</name>
    <dbReference type="NCBI Taxonomy" id="1768907"/>
    <lineage>
        <taxon>Bacteria</taxon>
        <taxon>Pseudomonadati</taxon>
        <taxon>Pseudomonadota</taxon>
        <taxon>Gammaproteobacteria</taxon>
        <taxon>Pseudomonadales</taxon>
        <taxon>Pseudohongiellaceae</taxon>
        <taxon>Pseudohongiella</taxon>
    </lineage>
</organism>
<comment type="caution">
    <text evidence="7">The sequence shown here is derived from an EMBL/GenBank/DDBJ whole genome shotgun (WGS) entry which is preliminary data.</text>
</comment>
<dbReference type="Proteomes" id="UP000627715">
    <property type="component" value="Unassembled WGS sequence"/>
</dbReference>
<keyword evidence="8" id="KW-1185">Reference proteome</keyword>
<dbReference type="InterPro" id="IPR009056">
    <property type="entry name" value="Cyt_c-like_dom"/>
</dbReference>
<dbReference type="GO" id="GO:0046872">
    <property type="term" value="F:metal ion binding"/>
    <property type="evidence" value="ECO:0007669"/>
    <property type="project" value="UniProtKB-KW"/>
</dbReference>